<dbReference type="EMBL" id="MCFF01000026">
    <property type="protein sequence ID" value="ORZ12141.1"/>
    <property type="molecule type" value="Genomic_DNA"/>
</dbReference>
<sequence length="519" mass="53905">MLCPVDLIPILARALLYGFLVGLVLPLAVDKRENIVYVTVTEFRYLPIAAQATVPPLQAVSIATSQPKSPVQHHAHPAPDSPYAQLSASFVSSSPVRAPAAMPMDVQSSMVSVVSHDIPKPAVVPAFATTYSTQHADSHVEPFTADAPFTHASVSGPAPKPVIAYSASSYVPNTAPVTDVIDNIPSSNIRAPARLPYIAHAAQHDTSIIHVTPVPITIPADSSSIASPLATPYAIPAANTPAIASVSHVPEPYVLPKASPVISAWYPPPKDMLTYTSYAGLLSTMAPSFYPTLSRDVPASPDSPISTMSPPTFIQTLPISKASTVDISPTRASSLALSPVPTYTKAPETSSLHRSSSILSSMPVTSMIEQAEAATATSSSLAPQPTDTAIRETMSDLSAISTQKSDSATETSAETSTEATISTTTTTRGDSTQTTTFVGSDGTTTILTQYPTSRTRTSINTSGPQLGGSSRGHLAPRHGGEPPLGFATQLMATASGFCVAMVAVVTGALILPGAMFIVA</sequence>
<dbReference type="OrthoDB" id="2448189at2759"/>
<gene>
    <name evidence="3" type="ORF">BCR41DRAFT_423327</name>
</gene>
<name>A0A1Y2GIZ5_9FUNG</name>
<dbReference type="InParanoid" id="A0A1Y2GIZ5"/>
<protein>
    <submittedName>
        <fullName evidence="3">Uncharacterized protein</fullName>
    </submittedName>
</protein>
<accession>A0A1Y2GIZ5</accession>
<evidence type="ECO:0000313" key="3">
    <source>
        <dbReference type="EMBL" id="ORZ12141.1"/>
    </source>
</evidence>
<dbReference type="STRING" id="64571.A0A1Y2GIZ5"/>
<feature type="compositionally biased region" description="Polar residues" evidence="1">
    <location>
        <begin position="446"/>
        <end position="464"/>
    </location>
</feature>
<evidence type="ECO:0000256" key="2">
    <source>
        <dbReference type="SAM" id="Phobius"/>
    </source>
</evidence>
<evidence type="ECO:0000256" key="1">
    <source>
        <dbReference type="SAM" id="MobiDB-lite"/>
    </source>
</evidence>
<comment type="caution">
    <text evidence="3">The sequence shown here is derived from an EMBL/GenBank/DDBJ whole genome shotgun (WGS) entry which is preliminary data.</text>
</comment>
<feature type="transmembrane region" description="Helical" evidence="2">
    <location>
        <begin position="494"/>
        <end position="518"/>
    </location>
</feature>
<feature type="compositionally biased region" description="Low complexity" evidence="1">
    <location>
        <begin position="408"/>
        <end position="445"/>
    </location>
</feature>
<dbReference type="RefSeq" id="XP_021880006.1">
    <property type="nucleotide sequence ID" value="XM_022030284.1"/>
</dbReference>
<dbReference type="GeneID" id="33572126"/>
<organism evidence="3 4">
    <name type="scientific">Lobosporangium transversale</name>
    <dbReference type="NCBI Taxonomy" id="64571"/>
    <lineage>
        <taxon>Eukaryota</taxon>
        <taxon>Fungi</taxon>
        <taxon>Fungi incertae sedis</taxon>
        <taxon>Mucoromycota</taxon>
        <taxon>Mortierellomycotina</taxon>
        <taxon>Mortierellomycetes</taxon>
        <taxon>Mortierellales</taxon>
        <taxon>Mortierellaceae</taxon>
        <taxon>Lobosporangium</taxon>
    </lineage>
</organism>
<evidence type="ECO:0000313" key="4">
    <source>
        <dbReference type="Proteomes" id="UP000193648"/>
    </source>
</evidence>
<keyword evidence="2" id="KW-0812">Transmembrane</keyword>
<reference evidence="3 4" key="1">
    <citation type="submission" date="2016-07" db="EMBL/GenBank/DDBJ databases">
        <title>Pervasive Adenine N6-methylation of Active Genes in Fungi.</title>
        <authorList>
            <consortium name="DOE Joint Genome Institute"/>
            <person name="Mondo S.J."/>
            <person name="Dannebaum R.O."/>
            <person name="Kuo R.C."/>
            <person name="Labutti K."/>
            <person name="Haridas S."/>
            <person name="Kuo A."/>
            <person name="Salamov A."/>
            <person name="Ahrendt S.R."/>
            <person name="Lipzen A."/>
            <person name="Sullivan W."/>
            <person name="Andreopoulos W.B."/>
            <person name="Clum A."/>
            <person name="Lindquist E."/>
            <person name="Daum C."/>
            <person name="Ramamoorthy G.K."/>
            <person name="Gryganskyi A."/>
            <person name="Culley D."/>
            <person name="Magnuson J.K."/>
            <person name="James T.Y."/>
            <person name="O'Malley M.A."/>
            <person name="Stajich J.E."/>
            <person name="Spatafora J.W."/>
            <person name="Visel A."/>
            <person name="Grigoriev I.V."/>
        </authorList>
    </citation>
    <scope>NUCLEOTIDE SEQUENCE [LARGE SCALE GENOMIC DNA]</scope>
    <source>
        <strain evidence="3 4">NRRL 3116</strain>
    </source>
</reference>
<feature type="region of interest" description="Disordered" evidence="1">
    <location>
        <begin position="400"/>
        <end position="481"/>
    </location>
</feature>
<proteinExistence type="predicted"/>
<keyword evidence="2" id="KW-0472">Membrane</keyword>
<keyword evidence="4" id="KW-1185">Reference proteome</keyword>
<dbReference type="Proteomes" id="UP000193648">
    <property type="component" value="Unassembled WGS sequence"/>
</dbReference>
<keyword evidence="2" id="KW-1133">Transmembrane helix</keyword>
<feature type="transmembrane region" description="Helical" evidence="2">
    <location>
        <begin position="7"/>
        <end position="29"/>
    </location>
</feature>
<dbReference type="AlphaFoldDB" id="A0A1Y2GIZ5"/>